<protein>
    <recommendedName>
        <fullName evidence="6">CUB domain-containing protein</fullName>
    </recommendedName>
</protein>
<proteinExistence type="predicted"/>
<sequence>MHEAGHSYRQSHSPISGTSFNRRAHNLTWLDNLPDCLRNFGYYEKKTLPASGSEAYRLSAVFRPARYLFRIKLSRERVKHCGGVLTDQSGSFASPNWPRNYEHNVNCTWHIRVPRYKVITFDFVHFDLGPKTVNPCDAANDRLVISEVTSNGIVRFCATAPITTYESHTNEVTMQFITNNNVDAQGFRVFYKGDWPCNAILTEDNGEIASPAWPLQYPPLLDCTWTIRAPLDAQVVLQFSAIDLDGQGFGRCTDLYDVIEVFDGDSPASARLGMMCGHDPMTSYTSRLNVLLVKFKTDAHIQRTGFHATTTTEHSRNKLRGTSLTALFVEPAHDVKRDWAVSSPLPGNDTSRNSIGRDGGVYQGPDLRETSSVSEAFVRTMWALVISLLTLLVLLLTILLLVCRHYRKRVPKRRNIPNYTFTEEDLSLYEKETLTSVSTRDMESPTYKFHTDPDPDIAFSNPLYESRYPPPSQSASRLDECALRVVKTVHAEVPWNELAVKPKDKIDRLNKGRQPSSILRLPALGSGRSPKGASLDQEAAGILIGSPRQATFRLRAIALV</sequence>
<evidence type="ECO:0000256" key="5">
    <source>
        <dbReference type="SAM" id="Phobius"/>
    </source>
</evidence>
<dbReference type="EMBL" id="JACVVK020000015">
    <property type="protein sequence ID" value="KAK7504403.1"/>
    <property type="molecule type" value="Genomic_DNA"/>
</dbReference>
<feature type="region of interest" description="Disordered" evidence="4">
    <location>
        <begin position="340"/>
        <end position="366"/>
    </location>
</feature>
<dbReference type="PROSITE" id="PS01180">
    <property type="entry name" value="CUB"/>
    <property type="match status" value="2"/>
</dbReference>
<keyword evidence="5" id="KW-0812">Transmembrane</keyword>
<dbReference type="AlphaFoldDB" id="A0ABD0LZ44"/>
<feature type="non-terminal residue" evidence="7">
    <location>
        <position position="560"/>
    </location>
</feature>
<reference evidence="7 8" key="1">
    <citation type="journal article" date="2023" name="Sci. Data">
        <title>Genome assembly of the Korean intertidal mud-creeper Batillaria attramentaria.</title>
        <authorList>
            <person name="Patra A.K."/>
            <person name="Ho P.T."/>
            <person name="Jun S."/>
            <person name="Lee S.J."/>
            <person name="Kim Y."/>
            <person name="Won Y.J."/>
        </authorList>
    </citation>
    <scope>NUCLEOTIDE SEQUENCE [LARGE SCALE GENOMIC DNA]</scope>
    <source>
        <strain evidence="7">Wonlab-2016</strain>
    </source>
</reference>
<dbReference type="Pfam" id="PF00431">
    <property type="entry name" value="CUB"/>
    <property type="match status" value="2"/>
</dbReference>
<comment type="caution">
    <text evidence="7">The sequence shown here is derived from an EMBL/GenBank/DDBJ whole genome shotgun (WGS) entry which is preliminary data.</text>
</comment>
<evidence type="ECO:0000256" key="3">
    <source>
        <dbReference type="PROSITE-ProRule" id="PRU00059"/>
    </source>
</evidence>
<evidence type="ECO:0000256" key="1">
    <source>
        <dbReference type="ARBA" id="ARBA00022737"/>
    </source>
</evidence>
<dbReference type="InterPro" id="IPR035914">
    <property type="entry name" value="Sperma_CUB_dom_sf"/>
</dbReference>
<dbReference type="CDD" id="cd00041">
    <property type="entry name" value="CUB"/>
    <property type="match status" value="2"/>
</dbReference>
<dbReference type="FunFam" id="2.60.120.290:FF:000013">
    <property type="entry name" value="Membrane frizzled-related protein"/>
    <property type="match status" value="1"/>
</dbReference>
<comment type="caution">
    <text evidence="3">Lacks conserved residue(s) required for the propagation of feature annotation.</text>
</comment>
<dbReference type="InterPro" id="IPR000859">
    <property type="entry name" value="CUB_dom"/>
</dbReference>
<dbReference type="FunFam" id="2.60.120.290:FF:000005">
    <property type="entry name" value="Procollagen C-endopeptidase enhancer 1"/>
    <property type="match status" value="1"/>
</dbReference>
<evidence type="ECO:0000259" key="6">
    <source>
        <dbReference type="PROSITE" id="PS01180"/>
    </source>
</evidence>
<keyword evidence="5" id="KW-1133">Transmembrane helix</keyword>
<evidence type="ECO:0000256" key="4">
    <source>
        <dbReference type="SAM" id="MobiDB-lite"/>
    </source>
</evidence>
<evidence type="ECO:0000313" key="8">
    <source>
        <dbReference type="Proteomes" id="UP001519460"/>
    </source>
</evidence>
<evidence type="ECO:0000256" key="2">
    <source>
        <dbReference type="ARBA" id="ARBA00023157"/>
    </source>
</evidence>
<accession>A0ABD0LZ44</accession>
<dbReference type="PANTHER" id="PTHR24251">
    <property type="entry name" value="OVOCHYMASE-RELATED"/>
    <property type="match status" value="1"/>
</dbReference>
<keyword evidence="5" id="KW-0472">Membrane</keyword>
<dbReference type="SMART" id="SM00042">
    <property type="entry name" value="CUB"/>
    <property type="match status" value="2"/>
</dbReference>
<evidence type="ECO:0000313" key="7">
    <source>
        <dbReference type="EMBL" id="KAK7504403.1"/>
    </source>
</evidence>
<keyword evidence="1" id="KW-0677">Repeat</keyword>
<dbReference type="PANTHER" id="PTHR24251:SF30">
    <property type="entry name" value="MEMBRANE FRIZZLED-RELATED PROTEIN"/>
    <property type="match status" value="1"/>
</dbReference>
<feature type="domain" description="CUB" evidence="6">
    <location>
        <begin position="197"/>
        <end position="313"/>
    </location>
</feature>
<dbReference type="Proteomes" id="UP001519460">
    <property type="component" value="Unassembled WGS sequence"/>
</dbReference>
<feature type="domain" description="CUB" evidence="6">
    <location>
        <begin position="81"/>
        <end position="194"/>
    </location>
</feature>
<dbReference type="SUPFAM" id="SSF49854">
    <property type="entry name" value="Spermadhesin, CUB domain"/>
    <property type="match status" value="2"/>
</dbReference>
<organism evidence="7 8">
    <name type="scientific">Batillaria attramentaria</name>
    <dbReference type="NCBI Taxonomy" id="370345"/>
    <lineage>
        <taxon>Eukaryota</taxon>
        <taxon>Metazoa</taxon>
        <taxon>Spiralia</taxon>
        <taxon>Lophotrochozoa</taxon>
        <taxon>Mollusca</taxon>
        <taxon>Gastropoda</taxon>
        <taxon>Caenogastropoda</taxon>
        <taxon>Sorbeoconcha</taxon>
        <taxon>Cerithioidea</taxon>
        <taxon>Batillariidae</taxon>
        <taxon>Batillaria</taxon>
    </lineage>
</organism>
<name>A0ABD0LZ44_9CAEN</name>
<feature type="transmembrane region" description="Helical" evidence="5">
    <location>
        <begin position="381"/>
        <end position="403"/>
    </location>
</feature>
<keyword evidence="2" id="KW-1015">Disulfide bond</keyword>
<gene>
    <name evidence="7" type="ORF">BaRGS_00004269</name>
</gene>
<dbReference type="Gene3D" id="2.60.120.290">
    <property type="entry name" value="Spermadhesin, CUB domain"/>
    <property type="match status" value="2"/>
</dbReference>
<keyword evidence="8" id="KW-1185">Reference proteome</keyword>